<dbReference type="InterPro" id="IPR036097">
    <property type="entry name" value="HisK_dim/P_sf"/>
</dbReference>
<keyword evidence="4" id="KW-0597">Phosphoprotein</keyword>
<dbReference type="Gene3D" id="3.30.565.10">
    <property type="entry name" value="Histidine kinase-like ATPase, C-terminal domain"/>
    <property type="match status" value="1"/>
</dbReference>
<dbReference type="SUPFAM" id="SSF55874">
    <property type="entry name" value="ATPase domain of HSP90 chaperone/DNA topoisomerase II/histidine kinase"/>
    <property type="match status" value="1"/>
</dbReference>
<evidence type="ECO:0000256" key="3">
    <source>
        <dbReference type="ARBA" id="ARBA00012438"/>
    </source>
</evidence>
<feature type="domain" description="HAMP" evidence="13">
    <location>
        <begin position="180"/>
        <end position="232"/>
    </location>
</feature>
<dbReference type="GO" id="GO:0000155">
    <property type="term" value="F:phosphorelay sensor kinase activity"/>
    <property type="evidence" value="ECO:0007669"/>
    <property type="project" value="InterPro"/>
</dbReference>
<keyword evidence="9" id="KW-0902">Two-component regulatory system</keyword>
<dbReference type="Pfam" id="PF00672">
    <property type="entry name" value="HAMP"/>
    <property type="match status" value="1"/>
</dbReference>
<evidence type="ECO:0000256" key="5">
    <source>
        <dbReference type="ARBA" id="ARBA00022679"/>
    </source>
</evidence>
<name>A0A6J6TCM6_9ZZZZ</name>
<evidence type="ECO:0000256" key="1">
    <source>
        <dbReference type="ARBA" id="ARBA00000085"/>
    </source>
</evidence>
<keyword evidence="7" id="KW-0418">Kinase</keyword>
<feature type="domain" description="Histidine kinase" evidence="12">
    <location>
        <begin position="240"/>
        <end position="448"/>
    </location>
</feature>
<dbReference type="PROSITE" id="PS50885">
    <property type="entry name" value="HAMP"/>
    <property type="match status" value="1"/>
</dbReference>
<evidence type="ECO:0000313" key="14">
    <source>
        <dbReference type="EMBL" id="CAB4744544.1"/>
    </source>
</evidence>
<evidence type="ECO:0000256" key="4">
    <source>
        <dbReference type="ARBA" id="ARBA00022553"/>
    </source>
</evidence>
<reference evidence="14" key="1">
    <citation type="submission" date="2020-05" db="EMBL/GenBank/DDBJ databases">
        <authorList>
            <person name="Chiriac C."/>
            <person name="Salcher M."/>
            <person name="Ghai R."/>
            <person name="Kavagutti S V."/>
        </authorList>
    </citation>
    <scope>NUCLEOTIDE SEQUENCE</scope>
</reference>
<dbReference type="CDD" id="cd00082">
    <property type="entry name" value="HisKA"/>
    <property type="match status" value="1"/>
</dbReference>
<dbReference type="PANTHER" id="PTHR45436">
    <property type="entry name" value="SENSOR HISTIDINE KINASE YKOH"/>
    <property type="match status" value="1"/>
</dbReference>
<keyword evidence="8 11" id="KW-1133">Transmembrane helix</keyword>
<dbReference type="SMART" id="SM00387">
    <property type="entry name" value="HATPase_c"/>
    <property type="match status" value="1"/>
</dbReference>
<dbReference type="GO" id="GO:0016020">
    <property type="term" value="C:membrane"/>
    <property type="evidence" value="ECO:0007669"/>
    <property type="project" value="UniProtKB-SubCell"/>
</dbReference>
<dbReference type="PROSITE" id="PS50109">
    <property type="entry name" value="HIS_KIN"/>
    <property type="match status" value="1"/>
</dbReference>
<evidence type="ECO:0000256" key="10">
    <source>
        <dbReference type="ARBA" id="ARBA00023136"/>
    </source>
</evidence>
<keyword evidence="10 11" id="KW-0472">Membrane</keyword>
<dbReference type="Pfam" id="PF00512">
    <property type="entry name" value="HisKA"/>
    <property type="match status" value="1"/>
</dbReference>
<dbReference type="SUPFAM" id="SSF47384">
    <property type="entry name" value="Homodimeric domain of signal transducing histidine kinase"/>
    <property type="match status" value="1"/>
</dbReference>
<dbReference type="SMART" id="SM00304">
    <property type="entry name" value="HAMP"/>
    <property type="match status" value="1"/>
</dbReference>
<dbReference type="Pfam" id="PF02518">
    <property type="entry name" value="HATPase_c"/>
    <property type="match status" value="1"/>
</dbReference>
<evidence type="ECO:0000256" key="9">
    <source>
        <dbReference type="ARBA" id="ARBA00023012"/>
    </source>
</evidence>
<accession>A0A6J6TCM6</accession>
<comment type="subcellular location">
    <subcellularLocation>
        <location evidence="2">Membrane</location>
    </subcellularLocation>
</comment>
<dbReference type="InterPro" id="IPR003594">
    <property type="entry name" value="HATPase_dom"/>
</dbReference>
<comment type="catalytic activity">
    <reaction evidence="1">
        <text>ATP + protein L-histidine = ADP + protein N-phospho-L-histidine.</text>
        <dbReference type="EC" id="2.7.13.3"/>
    </reaction>
</comment>
<feature type="transmembrane region" description="Helical" evidence="11">
    <location>
        <begin position="158"/>
        <end position="179"/>
    </location>
</feature>
<evidence type="ECO:0000256" key="6">
    <source>
        <dbReference type="ARBA" id="ARBA00022692"/>
    </source>
</evidence>
<dbReference type="SMART" id="SM00388">
    <property type="entry name" value="HisKA"/>
    <property type="match status" value="1"/>
</dbReference>
<dbReference type="InterPro" id="IPR050428">
    <property type="entry name" value="TCS_sensor_his_kinase"/>
</dbReference>
<dbReference type="InterPro" id="IPR003661">
    <property type="entry name" value="HisK_dim/P_dom"/>
</dbReference>
<organism evidence="14">
    <name type="scientific">freshwater metagenome</name>
    <dbReference type="NCBI Taxonomy" id="449393"/>
    <lineage>
        <taxon>unclassified sequences</taxon>
        <taxon>metagenomes</taxon>
        <taxon>ecological metagenomes</taxon>
    </lineage>
</organism>
<evidence type="ECO:0000256" key="11">
    <source>
        <dbReference type="SAM" id="Phobius"/>
    </source>
</evidence>
<dbReference type="EMBL" id="CAEZYZ010000067">
    <property type="protein sequence ID" value="CAB4744544.1"/>
    <property type="molecule type" value="Genomic_DNA"/>
</dbReference>
<evidence type="ECO:0000259" key="13">
    <source>
        <dbReference type="PROSITE" id="PS50885"/>
    </source>
</evidence>
<dbReference type="InterPro" id="IPR005467">
    <property type="entry name" value="His_kinase_dom"/>
</dbReference>
<proteinExistence type="predicted"/>
<dbReference type="InterPro" id="IPR036890">
    <property type="entry name" value="HATPase_C_sf"/>
</dbReference>
<keyword evidence="5" id="KW-0808">Transferase</keyword>
<dbReference type="PRINTS" id="PR00344">
    <property type="entry name" value="BCTRLSENSOR"/>
</dbReference>
<dbReference type="Gene3D" id="1.10.287.130">
    <property type="match status" value="1"/>
</dbReference>
<keyword evidence="6 11" id="KW-0812">Transmembrane</keyword>
<dbReference type="InterPro" id="IPR003660">
    <property type="entry name" value="HAMP_dom"/>
</dbReference>
<dbReference type="InterPro" id="IPR004358">
    <property type="entry name" value="Sig_transdc_His_kin-like_C"/>
</dbReference>
<evidence type="ECO:0000256" key="8">
    <source>
        <dbReference type="ARBA" id="ARBA00022989"/>
    </source>
</evidence>
<gene>
    <name evidence="14" type="ORF">UFOPK2810_00526</name>
</gene>
<dbReference type="EC" id="2.7.13.3" evidence="3"/>
<evidence type="ECO:0000256" key="2">
    <source>
        <dbReference type="ARBA" id="ARBA00004370"/>
    </source>
</evidence>
<dbReference type="PANTHER" id="PTHR45436:SF5">
    <property type="entry name" value="SENSOR HISTIDINE KINASE TRCS"/>
    <property type="match status" value="1"/>
</dbReference>
<dbReference type="AlphaFoldDB" id="A0A6J6TCM6"/>
<sequence>MTRRLVLAMTTLAGLVAIALAIPLASIAATNVRSAFIAQLEIDTLGTASVLASQPISEWAETVRIASERTGARVVVVDTDRVLIEDSAQTPLDRVFDRPEVDQALAGSLNSDVRPSATIGTELRYVAAPVVQAMDVVAAVRFSLLEDEVDAQVTRTQLWLVAFVIAVVVAAGLLAWLIARSIAGPLNRLSDVAAALPEDLGLRASEADGPPEVRSVARVLNSTAERLAGILQRTERVAADASHHLRTPLTGVRLRLEAIEETTSQADVRKQAMAATAEVDRLTRRIEQVLALARSDARTGLVESTDATAVARDRVSQAELIADERGLTLDASIDAGIVVSCGVGTFARVLDELLSNAYSYATSRIRVELRGGPGAVRLTVEDDGPGIAEVEREAVFDRFVRGSGSAPGGSGLGLALVREAARGVGGDAVASRSTLGGLRVDVSWPSAT</sequence>
<evidence type="ECO:0000256" key="7">
    <source>
        <dbReference type="ARBA" id="ARBA00022777"/>
    </source>
</evidence>
<protein>
    <recommendedName>
        <fullName evidence="3">histidine kinase</fullName>
        <ecNumber evidence="3">2.7.13.3</ecNumber>
    </recommendedName>
</protein>
<dbReference type="Gene3D" id="6.10.340.10">
    <property type="match status" value="1"/>
</dbReference>
<evidence type="ECO:0000259" key="12">
    <source>
        <dbReference type="PROSITE" id="PS50109"/>
    </source>
</evidence>